<dbReference type="OrthoDB" id="9915464at2"/>
<sequence length="232" mass="27207">MKNVVVGIFSALTMIYVIAIILTLYNVNSRKNQIEKVTSDVMYEHMKNNLSIVTQVEEANEENSNELKKDLKEEKTTKLGKIIQNPGENKLKKELENRMIFIKDKDELKISILKYDLNKGIICVEVHDKYRIFSGKIKNIKVYKQIIFDKEDISLKEKTEYRTLIFYDRDIVYKKVRLKVGSVYKVPEYIPVPNPNIQKKQVKKEMILIKPGEKISVTNEMPNEVEYSLIEK</sequence>
<keyword evidence="1" id="KW-1133">Transmembrane helix</keyword>
<dbReference type="RefSeq" id="WP_074717580.1">
    <property type="nucleotide sequence ID" value="NZ_FNPG01000016.1"/>
</dbReference>
<reference evidence="2 3" key="1">
    <citation type="submission" date="2016-10" db="EMBL/GenBank/DDBJ databases">
        <authorList>
            <person name="de Groot N.N."/>
        </authorList>
    </citation>
    <scope>NUCLEOTIDE SEQUENCE [LARGE SCALE GENOMIC DNA]</scope>
    <source>
        <strain evidence="2 3">DSM 14045</strain>
    </source>
</reference>
<proteinExistence type="predicted"/>
<evidence type="ECO:0000256" key="1">
    <source>
        <dbReference type="SAM" id="Phobius"/>
    </source>
</evidence>
<gene>
    <name evidence="2" type="ORF">SAMN02910414_01480</name>
</gene>
<keyword evidence="1" id="KW-0812">Transmembrane</keyword>
<accession>A0A1H3JIH8</accession>
<protein>
    <submittedName>
        <fullName evidence="2">Uncharacterized protein</fullName>
    </submittedName>
</protein>
<dbReference type="EMBL" id="FNPG01000016">
    <property type="protein sequence ID" value="SDY39773.1"/>
    <property type="molecule type" value="Genomic_DNA"/>
</dbReference>
<keyword evidence="3" id="KW-1185">Reference proteome</keyword>
<dbReference type="Proteomes" id="UP000183918">
    <property type="component" value="Unassembled WGS sequence"/>
</dbReference>
<organism evidence="2 3">
    <name type="scientific">Lachnobacterium bovis DSM 14045</name>
    <dbReference type="NCBI Taxonomy" id="1122142"/>
    <lineage>
        <taxon>Bacteria</taxon>
        <taxon>Bacillati</taxon>
        <taxon>Bacillota</taxon>
        <taxon>Clostridia</taxon>
        <taxon>Lachnospirales</taxon>
        <taxon>Lachnospiraceae</taxon>
        <taxon>Lachnobacterium</taxon>
    </lineage>
</organism>
<dbReference type="STRING" id="1122142.SAMN02910414_01480"/>
<keyword evidence="1" id="KW-0472">Membrane</keyword>
<name>A0A1H3JIH8_9FIRM</name>
<feature type="transmembrane region" description="Helical" evidence="1">
    <location>
        <begin position="6"/>
        <end position="27"/>
    </location>
</feature>
<evidence type="ECO:0000313" key="2">
    <source>
        <dbReference type="EMBL" id="SDY39773.1"/>
    </source>
</evidence>
<evidence type="ECO:0000313" key="3">
    <source>
        <dbReference type="Proteomes" id="UP000183918"/>
    </source>
</evidence>
<dbReference type="AlphaFoldDB" id="A0A1H3JIH8"/>